<reference evidence="1" key="2">
    <citation type="submission" date="2023-01" db="EMBL/GenBank/DDBJ databases">
        <authorList>
            <person name="Sun Q."/>
            <person name="Evtushenko L."/>
        </authorList>
    </citation>
    <scope>NUCLEOTIDE SEQUENCE</scope>
    <source>
        <strain evidence="1">VKM Ac-1940</strain>
    </source>
</reference>
<comment type="caution">
    <text evidence="1">The sequence shown here is derived from an EMBL/GenBank/DDBJ whole genome shotgun (WGS) entry which is preliminary data.</text>
</comment>
<keyword evidence="2" id="KW-1185">Reference proteome</keyword>
<accession>A0A9W6HNF6</accession>
<proteinExistence type="predicted"/>
<organism evidence="1 2">
    <name type="scientific">Microbacterium dextranolyticum</name>
    <dbReference type="NCBI Taxonomy" id="36806"/>
    <lineage>
        <taxon>Bacteria</taxon>
        <taxon>Bacillati</taxon>
        <taxon>Actinomycetota</taxon>
        <taxon>Actinomycetes</taxon>
        <taxon>Micrococcales</taxon>
        <taxon>Microbacteriaceae</taxon>
        <taxon>Microbacterium</taxon>
    </lineage>
</organism>
<protein>
    <submittedName>
        <fullName evidence="1">Uncharacterized protein</fullName>
    </submittedName>
</protein>
<dbReference type="AlphaFoldDB" id="A0A9W6HNF6"/>
<sequence length="77" mass="8253">MTDTTTNEAVALAFEAGQAIGRVAGVRWLTESMRAPQEVAARVAAQVDPHLMRFEAARLGLERLGYEIPMAPAGSAR</sequence>
<name>A0A9W6HNF6_9MICO</name>
<dbReference type="Proteomes" id="UP001142291">
    <property type="component" value="Unassembled WGS sequence"/>
</dbReference>
<gene>
    <name evidence="1" type="ORF">GCM10017591_20370</name>
</gene>
<dbReference type="RefSeq" id="WP_204963579.1">
    <property type="nucleotide sequence ID" value="NZ_BAAAUR010000001.1"/>
</dbReference>
<evidence type="ECO:0000313" key="1">
    <source>
        <dbReference type="EMBL" id="GLJ95974.1"/>
    </source>
</evidence>
<evidence type="ECO:0000313" key="2">
    <source>
        <dbReference type="Proteomes" id="UP001142291"/>
    </source>
</evidence>
<dbReference type="EMBL" id="BSER01000009">
    <property type="protein sequence ID" value="GLJ95974.1"/>
    <property type="molecule type" value="Genomic_DNA"/>
</dbReference>
<reference evidence="1" key="1">
    <citation type="journal article" date="2014" name="Int. J. Syst. Evol. Microbiol.">
        <title>Complete genome sequence of Corynebacterium casei LMG S-19264T (=DSM 44701T), isolated from a smear-ripened cheese.</title>
        <authorList>
            <consortium name="US DOE Joint Genome Institute (JGI-PGF)"/>
            <person name="Walter F."/>
            <person name="Albersmeier A."/>
            <person name="Kalinowski J."/>
            <person name="Ruckert C."/>
        </authorList>
    </citation>
    <scope>NUCLEOTIDE SEQUENCE</scope>
    <source>
        <strain evidence="1">VKM Ac-1940</strain>
    </source>
</reference>